<keyword evidence="6" id="KW-1185">Reference proteome</keyword>
<dbReference type="Gene3D" id="3.20.20.480">
    <property type="entry name" value="Trimethylamine methyltransferase-like"/>
    <property type="match status" value="1"/>
</dbReference>
<gene>
    <name evidence="5" type="ORF">LNKW23_42590</name>
</gene>
<organism evidence="5 6">
    <name type="scientific">Paralimibaculum aggregatum</name>
    <dbReference type="NCBI Taxonomy" id="3036245"/>
    <lineage>
        <taxon>Bacteria</taxon>
        <taxon>Pseudomonadati</taxon>
        <taxon>Pseudomonadota</taxon>
        <taxon>Alphaproteobacteria</taxon>
        <taxon>Rhodobacterales</taxon>
        <taxon>Paracoccaceae</taxon>
        <taxon>Paralimibaculum</taxon>
    </lineage>
</organism>
<evidence type="ECO:0000256" key="1">
    <source>
        <dbReference type="ARBA" id="ARBA00007137"/>
    </source>
</evidence>
<accession>A0ABQ6LSI6</accession>
<comment type="caution">
    <text evidence="5">The sequence shown here is derived from an EMBL/GenBank/DDBJ whole genome shotgun (WGS) entry which is preliminary data.</text>
</comment>
<evidence type="ECO:0000313" key="5">
    <source>
        <dbReference type="EMBL" id="GMG85043.1"/>
    </source>
</evidence>
<keyword evidence="2" id="KW-0489">Methyltransferase</keyword>
<dbReference type="Pfam" id="PF06253">
    <property type="entry name" value="MTTB"/>
    <property type="match status" value="1"/>
</dbReference>
<dbReference type="InterPro" id="IPR010426">
    <property type="entry name" value="MTTB_MeTrfase"/>
</dbReference>
<feature type="compositionally biased region" description="Basic and acidic residues" evidence="4">
    <location>
        <begin position="32"/>
        <end position="41"/>
    </location>
</feature>
<feature type="region of interest" description="Disordered" evidence="4">
    <location>
        <begin position="19"/>
        <end position="45"/>
    </location>
</feature>
<evidence type="ECO:0000256" key="2">
    <source>
        <dbReference type="ARBA" id="ARBA00022603"/>
    </source>
</evidence>
<sequence length="88" mass="9645">MRKPGRAFLAAAPTLRHFRDASHEPALPDPGPCERRVEDGAPRLGQRATARRKALLAGHRPPPLDVAAAEAPAEFVARRKAGMPDEWY</sequence>
<keyword evidence="3" id="KW-0808">Transferase</keyword>
<evidence type="ECO:0000256" key="4">
    <source>
        <dbReference type="SAM" id="MobiDB-lite"/>
    </source>
</evidence>
<dbReference type="InterPro" id="IPR038601">
    <property type="entry name" value="MttB-like_sf"/>
</dbReference>
<evidence type="ECO:0000256" key="3">
    <source>
        <dbReference type="ARBA" id="ARBA00022679"/>
    </source>
</evidence>
<proteinExistence type="inferred from homology"/>
<protein>
    <submittedName>
        <fullName evidence="5">Uncharacterized protein</fullName>
    </submittedName>
</protein>
<comment type="similarity">
    <text evidence="1">Belongs to the trimethylamine methyltransferase family.</text>
</comment>
<dbReference type="Proteomes" id="UP001239909">
    <property type="component" value="Unassembled WGS sequence"/>
</dbReference>
<evidence type="ECO:0000313" key="6">
    <source>
        <dbReference type="Proteomes" id="UP001239909"/>
    </source>
</evidence>
<dbReference type="EMBL" id="BSYI01000049">
    <property type="protein sequence ID" value="GMG85043.1"/>
    <property type="molecule type" value="Genomic_DNA"/>
</dbReference>
<name>A0ABQ6LSI6_9RHOB</name>
<reference evidence="5 6" key="1">
    <citation type="submission" date="2023-04" db="EMBL/GenBank/DDBJ databases">
        <title>Marinoamorphus aggregata gen. nov., sp. Nov., isolate from tissue of brittle star Ophioplocus japonicus.</title>
        <authorList>
            <person name="Kawano K."/>
            <person name="Sawayama S."/>
            <person name="Nakagawa S."/>
        </authorList>
    </citation>
    <scope>NUCLEOTIDE SEQUENCE [LARGE SCALE GENOMIC DNA]</scope>
    <source>
        <strain evidence="5 6">NKW23</strain>
    </source>
</reference>